<dbReference type="Proteomes" id="UP000077684">
    <property type="component" value="Unassembled WGS sequence"/>
</dbReference>
<dbReference type="EMBL" id="LWDE02002552">
    <property type="protein sequence ID" value="KAE8237350.1"/>
    <property type="molecule type" value="Genomic_DNA"/>
</dbReference>
<sequence length="90" mass="10489">MAILLHPNYRAAYMDVLKWPKDWQKQAEKVLRDTFVKHYEIRVEEADIAEGSQTKDFDKLDKTKQALMRLAKERQKNAPARDAIASGSRD</sequence>
<evidence type="ECO:0000313" key="2">
    <source>
        <dbReference type="Proteomes" id="UP000077684"/>
    </source>
</evidence>
<evidence type="ECO:0000313" key="1">
    <source>
        <dbReference type="EMBL" id="KAE8237350.1"/>
    </source>
</evidence>
<reference evidence="1" key="2">
    <citation type="journal article" date="2019" name="IMA Fungus">
        <title>Genome sequencing and comparison of five Tilletia species to identify candidate genes for the detection of regulated species infecting wheat.</title>
        <authorList>
            <person name="Nguyen H.D.T."/>
            <person name="Sultana T."/>
            <person name="Kesanakurti P."/>
            <person name="Hambleton S."/>
        </authorList>
    </citation>
    <scope>NUCLEOTIDE SEQUENCE</scope>
    <source>
        <strain evidence="1">DAOMC 236426</strain>
    </source>
</reference>
<dbReference type="AlphaFoldDB" id="A0A8X7MIV9"/>
<reference evidence="1" key="1">
    <citation type="submission" date="2016-04" db="EMBL/GenBank/DDBJ databases">
        <authorList>
            <person name="Nguyen H.D."/>
            <person name="Samba Siva P."/>
            <person name="Cullis J."/>
            <person name="Levesque C.A."/>
            <person name="Hambleton S."/>
        </authorList>
    </citation>
    <scope>NUCLEOTIDE SEQUENCE</scope>
    <source>
        <strain evidence="1">DAOMC 236426</strain>
    </source>
</reference>
<keyword evidence="2" id="KW-1185">Reference proteome</keyword>
<protein>
    <submittedName>
        <fullName evidence="1">Uncharacterized protein</fullName>
    </submittedName>
</protein>
<comment type="caution">
    <text evidence="1">The sequence shown here is derived from an EMBL/GenBank/DDBJ whole genome shotgun (WGS) entry which is preliminary data.</text>
</comment>
<proteinExistence type="predicted"/>
<accession>A0A8X7MIV9</accession>
<organism evidence="1 2">
    <name type="scientific">Tilletia controversa</name>
    <name type="common">dwarf bunt fungus</name>
    <dbReference type="NCBI Taxonomy" id="13291"/>
    <lineage>
        <taxon>Eukaryota</taxon>
        <taxon>Fungi</taxon>
        <taxon>Dikarya</taxon>
        <taxon>Basidiomycota</taxon>
        <taxon>Ustilaginomycotina</taxon>
        <taxon>Exobasidiomycetes</taxon>
        <taxon>Tilletiales</taxon>
        <taxon>Tilletiaceae</taxon>
        <taxon>Tilletia</taxon>
    </lineage>
</organism>
<name>A0A8X7MIV9_9BASI</name>
<gene>
    <name evidence="1" type="ORF">A4X06_0g9255</name>
</gene>